<dbReference type="PRINTS" id="PR00723">
    <property type="entry name" value="SUBTILISIN"/>
</dbReference>
<proteinExistence type="inferred from homology"/>
<keyword evidence="6 10" id="KW-0378">Hydrolase</keyword>
<evidence type="ECO:0000256" key="7">
    <source>
        <dbReference type="ARBA" id="ARBA00022825"/>
    </source>
</evidence>
<feature type="active site" description="Charge relay system" evidence="10">
    <location>
        <position position="115"/>
    </location>
</feature>
<keyword evidence="4 10" id="KW-0645">Protease</keyword>
<organism evidence="13 14">
    <name type="scientific">Catenulispora pinistramenti</name>
    <dbReference type="NCBI Taxonomy" id="2705254"/>
    <lineage>
        <taxon>Bacteria</taxon>
        <taxon>Bacillati</taxon>
        <taxon>Actinomycetota</taxon>
        <taxon>Actinomycetes</taxon>
        <taxon>Catenulisporales</taxon>
        <taxon>Catenulisporaceae</taxon>
        <taxon>Catenulispora</taxon>
    </lineage>
</organism>
<sequence length="390" mass="38662">MRGGRGGRAGAGLLAGGTVLTALTATLIGPGAPGAAAATAQNCQSPAKTVIATLPWAQTLLAPQRAWQFTTGANVTVAVIDSGVDAGVPQLKGHVLPGLSLDTADGPATADCLGHGTMVAGIIAAQPVSGIGFAGVAPGAVILPIRVYSDTGTTSSEDMAKAIVAATGAGAKVINISAVAQASSPDLATAVQYAQAHDVLIVASAGNDNQQADEVTYPAAYPGVIAVGSITAAGTVAQTSETGGFIDLVAPGDTILSLGIGGPGHVYDSGTSFAAPFVAATAALVRSYYPTLTAPQVKARLETTADHPAKTLPDPQYGWGVIDPYRAVTAILTPAAAPVPGAIPLPQLNVHSPASARHLSLGFAGAAGALVVLVLTCSRLLARGRERGWR</sequence>
<gene>
    <name evidence="13" type="primary">mycP</name>
    <name evidence="13" type="ORF">KGQ19_02475</name>
</gene>
<accession>A0ABS5KHB5</accession>
<dbReference type="SUPFAM" id="SSF52743">
    <property type="entry name" value="Subtilisin-like"/>
    <property type="match status" value="1"/>
</dbReference>
<dbReference type="PANTHER" id="PTHR43806:SF11">
    <property type="entry name" value="CEREVISIN-RELATED"/>
    <property type="match status" value="1"/>
</dbReference>
<evidence type="ECO:0000256" key="4">
    <source>
        <dbReference type="ARBA" id="ARBA00022670"/>
    </source>
</evidence>
<dbReference type="NCBIfam" id="TIGR03921">
    <property type="entry name" value="T7SS_mycosin"/>
    <property type="match status" value="1"/>
</dbReference>
<comment type="similarity">
    <text evidence="2 10">Belongs to the peptidase S8 family.</text>
</comment>
<protein>
    <submittedName>
        <fullName evidence="13">Type VII secretion-associated serine protease mycosin</fullName>
    </submittedName>
</protein>
<evidence type="ECO:0000259" key="12">
    <source>
        <dbReference type="Pfam" id="PF00082"/>
    </source>
</evidence>
<dbReference type="InterPro" id="IPR022398">
    <property type="entry name" value="Peptidase_S8_His-AS"/>
</dbReference>
<dbReference type="PANTHER" id="PTHR43806">
    <property type="entry name" value="PEPTIDASE S8"/>
    <property type="match status" value="1"/>
</dbReference>
<feature type="domain" description="Peptidase S8/S53" evidence="12">
    <location>
        <begin position="72"/>
        <end position="320"/>
    </location>
</feature>
<dbReference type="InterPro" id="IPR023828">
    <property type="entry name" value="Peptidase_S8_Ser-AS"/>
</dbReference>
<name>A0ABS5KHB5_9ACTN</name>
<dbReference type="PROSITE" id="PS00137">
    <property type="entry name" value="SUBTILASE_HIS"/>
    <property type="match status" value="1"/>
</dbReference>
<dbReference type="PROSITE" id="PS51892">
    <property type="entry name" value="SUBTILASE"/>
    <property type="match status" value="1"/>
</dbReference>
<dbReference type="Gene3D" id="3.40.50.200">
    <property type="entry name" value="Peptidase S8/S53 domain"/>
    <property type="match status" value="1"/>
</dbReference>
<feature type="active site" description="Charge relay system" evidence="10">
    <location>
        <position position="81"/>
    </location>
</feature>
<feature type="transmembrane region" description="Helical" evidence="11">
    <location>
        <begin position="359"/>
        <end position="382"/>
    </location>
</feature>
<keyword evidence="5 11" id="KW-0812">Transmembrane</keyword>
<reference evidence="13 14" key="1">
    <citation type="submission" date="2020-02" db="EMBL/GenBank/DDBJ databases">
        <title>Acidophilic actinobacteria isolated from forest soil.</title>
        <authorList>
            <person name="Golinska P."/>
        </authorList>
    </citation>
    <scope>NUCLEOTIDE SEQUENCE [LARGE SCALE GENOMIC DNA]</scope>
    <source>
        <strain evidence="13 14">NL8</strain>
    </source>
</reference>
<evidence type="ECO:0000256" key="6">
    <source>
        <dbReference type="ARBA" id="ARBA00022801"/>
    </source>
</evidence>
<comment type="subcellular location">
    <subcellularLocation>
        <location evidence="1">Cell membrane</location>
        <topology evidence="1">Single-pass membrane protein</topology>
    </subcellularLocation>
</comment>
<keyword evidence="9 11" id="KW-0472">Membrane</keyword>
<keyword evidence="14" id="KW-1185">Reference proteome</keyword>
<dbReference type="InterPro" id="IPR023834">
    <property type="entry name" value="T7SS_pept_S8A_mycosin"/>
</dbReference>
<evidence type="ECO:0000256" key="9">
    <source>
        <dbReference type="ARBA" id="ARBA00023136"/>
    </source>
</evidence>
<evidence type="ECO:0000256" key="2">
    <source>
        <dbReference type="ARBA" id="ARBA00011073"/>
    </source>
</evidence>
<feature type="active site" description="Charge relay system" evidence="10">
    <location>
        <position position="272"/>
    </location>
</feature>
<dbReference type="InterPro" id="IPR000209">
    <property type="entry name" value="Peptidase_S8/S53_dom"/>
</dbReference>
<evidence type="ECO:0000313" key="13">
    <source>
        <dbReference type="EMBL" id="MBS2545727.1"/>
    </source>
</evidence>
<evidence type="ECO:0000256" key="11">
    <source>
        <dbReference type="SAM" id="Phobius"/>
    </source>
</evidence>
<dbReference type="InterPro" id="IPR015500">
    <property type="entry name" value="Peptidase_S8_subtilisin-rel"/>
</dbReference>
<evidence type="ECO:0000256" key="1">
    <source>
        <dbReference type="ARBA" id="ARBA00004162"/>
    </source>
</evidence>
<keyword evidence="3" id="KW-1003">Cell membrane</keyword>
<dbReference type="GO" id="GO:0006508">
    <property type="term" value="P:proteolysis"/>
    <property type="evidence" value="ECO:0007669"/>
    <property type="project" value="UniProtKB-KW"/>
</dbReference>
<dbReference type="GO" id="GO:0008233">
    <property type="term" value="F:peptidase activity"/>
    <property type="evidence" value="ECO:0007669"/>
    <property type="project" value="UniProtKB-KW"/>
</dbReference>
<evidence type="ECO:0000256" key="3">
    <source>
        <dbReference type="ARBA" id="ARBA00022475"/>
    </source>
</evidence>
<dbReference type="RefSeq" id="WP_212007385.1">
    <property type="nucleotide sequence ID" value="NZ_JAAFYZ010000005.1"/>
</dbReference>
<keyword evidence="7 10" id="KW-0720">Serine protease</keyword>
<keyword evidence="8 11" id="KW-1133">Transmembrane helix</keyword>
<dbReference type="InterPro" id="IPR036852">
    <property type="entry name" value="Peptidase_S8/S53_dom_sf"/>
</dbReference>
<dbReference type="InterPro" id="IPR050131">
    <property type="entry name" value="Peptidase_S8_subtilisin-like"/>
</dbReference>
<evidence type="ECO:0000256" key="8">
    <source>
        <dbReference type="ARBA" id="ARBA00022989"/>
    </source>
</evidence>
<dbReference type="EMBL" id="JAAFYZ010000005">
    <property type="protein sequence ID" value="MBS2545727.1"/>
    <property type="molecule type" value="Genomic_DNA"/>
</dbReference>
<evidence type="ECO:0000256" key="10">
    <source>
        <dbReference type="PROSITE-ProRule" id="PRU01240"/>
    </source>
</evidence>
<dbReference type="Pfam" id="PF00082">
    <property type="entry name" value="Peptidase_S8"/>
    <property type="match status" value="1"/>
</dbReference>
<dbReference type="Proteomes" id="UP000730482">
    <property type="component" value="Unassembled WGS sequence"/>
</dbReference>
<evidence type="ECO:0000256" key="5">
    <source>
        <dbReference type="ARBA" id="ARBA00022692"/>
    </source>
</evidence>
<comment type="caution">
    <text evidence="13">The sequence shown here is derived from an EMBL/GenBank/DDBJ whole genome shotgun (WGS) entry which is preliminary data.</text>
</comment>
<evidence type="ECO:0000313" key="14">
    <source>
        <dbReference type="Proteomes" id="UP000730482"/>
    </source>
</evidence>
<dbReference type="PROSITE" id="PS00138">
    <property type="entry name" value="SUBTILASE_SER"/>
    <property type="match status" value="1"/>
</dbReference>